<name>A0A327WNS6_LARAB</name>
<gene>
    <name evidence="1" type="ORF">LX87_05596</name>
</gene>
<evidence type="ECO:0000313" key="1">
    <source>
        <dbReference type="EMBL" id="RAJ89907.1"/>
    </source>
</evidence>
<comment type="caution">
    <text evidence="1">The sequence shown here is derived from an EMBL/GenBank/DDBJ whole genome shotgun (WGS) entry which is preliminary data.</text>
</comment>
<sequence>MRKSVILFLGLFAFIALCAAIRFFDYKYISSYANNNSSEDGTLINKNTTIVDRNILLGKWDFEIRTDSYKEINIIKGTAIYNNSNQYIKRITYKKYIDYYGKAEDTQGSERVLAGGTVNGNWGTTNIEFWEEDLSDCDIKASVNTTDQKNFCTIFDDYSRFGNVITNTKNFEIKSFTTDKILIEGEDLSSEGKITITYIRKN</sequence>
<keyword evidence="2" id="KW-1185">Reference proteome</keyword>
<dbReference type="Proteomes" id="UP000248790">
    <property type="component" value="Unassembled WGS sequence"/>
</dbReference>
<proteinExistence type="predicted"/>
<dbReference type="EMBL" id="QLMC01000018">
    <property type="protein sequence ID" value="RAJ89907.1"/>
    <property type="molecule type" value="Genomic_DNA"/>
</dbReference>
<reference evidence="1 2" key="1">
    <citation type="submission" date="2018-06" db="EMBL/GenBank/DDBJ databases">
        <title>Genomic Encyclopedia of Archaeal and Bacterial Type Strains, Phase II (KMG-II): from individual species to whole genera.</title>
        <authorList>
            <person name="Goeker M."/>
        </authorList>
    </citation>
    <scope>NUCLEOTIDE SEQUENCE [LARGE SCALE GENOMIC DNA]</scope>
    <source>
        <strain evidence="1 2">DSM 21851</strain>
    </source>
</reference>
<dbReference type="RefSeq" id="WP_111631584.1">
    <property type="nucleotide sequence ID" value="NZ_QLMC01000018.1"/>
</dbReference>
<organism evidence="1 2">
    <name type="scientific">Larkinella arboricola</name>
    <dbReference type="NCBI Taxonomy" id="643671"/>
    <lineage>
        <taxon>Bacteria</taxon>
        <taxon>Pseudomonadati</taxon>
        <taxon>Bacteroidota</taxon>
        <taxon>Cytophagia</taxon>
        <taxon>Cytophagales</taxon>
        <taxon>Spirosomataceae</taxon>
        <taxon>Larkinella</taxon>
    </lineage>
</organism>
<protein>
    <submittedName>
        <fullName evidence="1">Uncharacterized protein</fullName>
    </submittedName>
</protein>
<evidence type="ECO:0000313" key="2">
    <source>
        <dbReference type="Proteomes" id="UP000248790"/>
    </source>
</evidence>
<accession>A0A327WNS6</accession>
<dbReference type="AlphaFoldDB" id="A0A327WNS6"/>